<evidence type="ECO:0000313" key="4">
    <source>
        <dbReference type="Proteomes" id="UP001165444"/>
    </source>
</evidence>
<dbReference type="EMBL" id="JAKZMM010000014">
    <property type="protein sequence ID" value="MCJ2380385.1"/>
    <property type="molecule type" value="Genomic_DNA"/>
</dbReference>
<proteinExistence type="inferred from homology"/>
<comment type="similarity">
    <text evidence="1 2">Belongs to the UPF0301 (AlgH) family.</text>
</comment>
<evidence type="ECO:0000313" key="3">
    <source>
        <dbReference type="EMBL" id="MCJ2380385.1"/>
    </source>
</evidence>
<dbReference type="PANTHER" id="PTHR30327:SF1">
    <property type="entry name" value="UPF0301 PROTEIN YQGE"/>
    <property type="match status" value="1"/>
</dbReference>
<comment type="caution">
    <text evidence="3">The sequence shown here is derived from an EMBL/GenBank/DDBJ whole genome shotgun (WGS) entry which is preliminary data.</text>
</comment>
<dbReference type="Proteomes" id="UP001165444">
    <property type="component" value="Unassembled WGS sequence"/>
</dbReference>
<dbReference type="Gene3D" id="3.40.1740.10">
    <property type="entry name" value="VC0467-like"/>
    <property type="match status" value="1"/>
</dbReference>
<organism evidence="3 4">
    <name type="scientific">Parabacteroides faecalis</name>
    <dbReference type="NCBI Taxonomy" id="2924040"/>
    <lineage>
        <taxon>Bacteria</taxon>
        <taxon>Pseudomonadati</taxon>
        <taxon>Bacteroidota</taxon>
        <taxon>Bacteroidia</taxon>
        <taxon>Bacteroidales</taxon>
        <taxon>Tannerellaceae</taxon>
        <taxon>Parabacteroides</taxon>
    </lineage>
</organism>
<dbReference type="InterPro" id="IPR003774">
    <property type="entry name" value="AlgH-like"/>
</dbReference>
<dbReference type="HAMAP" id="MF_00758">
    <property type="entry name" value="UPF0301"/>
    <property type="match status" value="1"/>
</dbReference>
<protein>
    <recommendedName>
        <fullName evidence="2">UPF0301 protein MUN53_07135</fullName>
    </recommendedName>
</protein>
<sequence length="199" mass="22783">MISNNDIFKVVHNDLHPQPGRLLISEPFLRDAYFQRSVVLLVEHSGDTGSMGFILNKKTELTINMLFPELEHLPETPIYLGGPVASNRLFFVHSLGNAVIPNSFPINDHLYFDGDFDALRDYMLSEHNFADKVKFFIGYSGWGKGQLKDEIKANSWAVGHSDDQRVFEDAGEAFWKYTVVNLGEQYKPWIQFPKDPFLN</sequence>
<dbReference type="RefSeq" id="WP_022455861.1">
    <property type="nucleotide sequence ID" value="NZ_JAKZMM010000014.1"/>
</dbReference>
<keyword evidence="4" id="KW-1185">Reference proteome</keyword>
<reference evidence="3 4" key="1">
    <citation type="submission" date="2022-03" db="EMBL/GenBank/DDBJ databases">
        <title>Parabacteroides sp. nov. isolated from swine feces.</title>
        <authorList>
            <person name="Bak J.E."/>
        </authorList>
    </citation>
    <scope>NUCLEOTIDE SEQUENCE [LARGE SCALE GENOMIC DNA]</scope>
    <source>
        <strain evidence="3 4">AGMB00274</strain>
    </source>
</reference>
<gene>
    <name evidence="3" type="ORF">MUN53_07135</name>
</gene>
<accession>A0ABT0C040</accession>
<evidence type="ECO:0000256" key="2">
    <source>
        <dbReference type="HAMAP-Rule" id="MF_00758"/>
    </source>
</evidence>
<dbReference type="SUPFAM" id="SSF143456">
    <property type="entry name" value="VC0467-like"/>
    <property type="match status" value="1"/>
</dbReference>
<name>A0ABT0C040_9BACT</name>
<evidence type="ECO:0000256" key="1">
    <source>
        <dbReference type="ARBA" id="ARBA00009600"/>
    </source>
</evidence>
<dbReference type="Pfam" id="PF02622">
    <property type="entry name" value="DUF179"/>
    <property type="match status" value="1"/>
</dbReference>
<dbReference type="PANTHER" id="PTHR30327">
    <property type="entry name" value="UNCHARACTERIZED PROTEIN YQGE"/>
    <property type="match status" value="1"/>
</dbReference>